<gene>
    <name evidence="2" type="ORF">FH971_13955</name>
</gene>
<feature type="binding site" evidence="1">
    <location>
        <position position="38"/>
    </location>
    <ligand>
        <name>Mg(2+)</name>
        <dbReference type="ChEBI" id="CHEBI:18420"/>
        <label>1</label>
    </ligand>
</feature>
<feature type="binding site" evidence="1">
    <location>
        <position position="37"/>
    </location>
    <ligand>
        <name>Mg(2+)</name>
        <dbReference type="ChEBI" id="CHEBI:18420"/>
        <label>1</label>
    </ligand>
</feature>
<proteinExistence type="predicted"/>
<sequence length="261" mass="29329">MLNGLLLGDHVGSIYEGSDKIRGYSLPLFSPASHITDDSILAAAICSELLKDSDNFERALVDWYQKYPYEEYSFSFFKWLEQDIGDSSGNGSATRSIPAGYVAQSENEAIHLAQKISKITHSHHEGMCGAESVAWVIFKLRHGAGFEEIKYQCYENWGYYLDYDLEFERKDRRGVFTTSAWDTVPISLFIGLKSTSVEDALRKCLWLGGDCDSQAAIACSVASLIHGKISNNMMQKVYSANVRKFNDVLLIFSQFNQNFCA</sequence>
<protein>
    <recommendedName>
        <fullName evidence="4">ADP-ribosylglycohydrolase family protein</fullName>
    </recommendedName>
</protein>
<dbReference type="GO" id="GO:0046872">
    <property type="term" value="F:metal ion binding"/>
    <property type="evidence" value="ECO:0007669"/>
    <property type="project" value="UniProtKB-KW"/>
</dbReference>
<feature type="binding site" evidence="1">
    <location>
        <position position="36"/>
    </location>
    <ligand>
        <name>Mg(2+)</name>
        <dbReference type="ChEBI" id="CHEBI:18420"/>
        <label>1</label>
    </ligand>
</feature>
<dbReference type="SUPFAM" id="SSF101478">
    <property type="entry name" value="ADP-ribosylglycohydrolase"/>
    <property type="match status" value="1"/>
</dbReference>
<dbReference type="AlphaFoldDB" id="A0A4Y5YH87"/>
<dbReference type="KEGG" id="spol:FH971_13955"/>
<keyword evidence="1" id="KW-0479">Metal-binding</keyword>
<accession>A0A4Y5YH87</accession>
<reference evidence="2 3" key="1">
    <citation type="submission" date="2019-06" db="EMBL/GenBank/DDBJ databases">
        <title>The genome of Shewanella sp. SM1901.</title>
        <authorList>
            <person name="Cha Q."/>
        </authorList>
    </citation>
    <scope>NUCLEOTIDE SEQUENCE [LARGE SCALE GENOMIC DNA]</scope>
    <source>
        <strain evidence="2 3">SM1901</strain>
    </source>
</reference>
<dbReference type="Pfam" id="PF03747">
    <property type="entry name" value="ADP_ribosyl_GH"/>
    <property type="match status" value="1"/>
</dbReference>
<evidence type="ECO:0000256" key="1">
    <source>
        <dbReference type="PIRSR" id="PIRSR605502-1"/>
    </source>
</evidence>
<organism evidence="2 3">
    <name type="scientific">Shewanella polaris</name>
    <dbReference type="NCBI Taxonomy" id="2588449"/>
    <lineage>
        <taxon>Bacteria</taxon>
        <taxon>Pseudomonadati</taxon>
        <taxon>Pseudomonadota</taxon>
        <taxon>Gammaproteobacteria</taxon>
        <taxon>Alteromonadales</taxon>
        <taxon>Shewanellaceae</taxon>
        <taxon>Shewanella</taxon>
    </lineage>
</organism>
<dbReference type="PANTHER" id="PTHR16222">
    <property type="entry name" value="ADP-RIBOSYLGLYCOHYDROLASE"/>
    <property type="match status" value="1"/>
</dbReference>
<evidence type="ECO:0008006" key="4">
    <source>
        <dbReference type="Google" id="ProtNLM"/>
    </source>
</evidence>
<keyword evidence="3" id="KW-1185">Reference proteome</keyword>
<name>A0A4Y5YH87_9GAMM</name>
<comment type="cofactor">
    <cofactor evidence="1">
        <name>Mg(2+)</name>
        <dbReference type="ChEBI" id="CHEBI:18420"/>
    </cofactor>
    <text evidence="1">Binds 2 magnesium ions per subunit.</text>
</comment>
<dbReference type="InterPro" id="IPR005502">
    <property type="entry name" value="Ribosyl_crysJ1"/>
</dbReference>
<dbReference type="Gene3D" id="1.10.4080.10">
    <property type="entry name" value="ADP-ribosylation/Crystallin J1"/>
    <property type="match status" value="1"/>
</dbReference>
<dbReference type="PANTHER" id="PTHR16222:SF12">
    <property type="entry name" value="ADP-RIBOSYLGLYCOHYDROLASE-RELATED"/>
    <property type="match status" value="1"/>
</dbReference>
<dbReference type="EMBL" id="CP041036">
    <property type="protein sequence ID" value="QDE31965.1"/>
    <property type="molecule type" value="Genomic_DNA"/>
</dbReference>
<feature type="binding site" evidence="1">
    <location>
        <position position="212"/>
    </location>
    <ligand>
        <name>Mg(2+)</name>
        <dbReference type="ChEBI" id="CHEBI:18420"/>
        <label>1</label>
    </ligand>
</feature>
<keyword evidence="1" id="KW-0460">Magnesium</keyword>
<dbReference type="Proteomes" id="UP000319809">
    <property type="component" value="Chromosome"/>
</dbReference>
<evidence type="ECO:0000313" key="2">
    <source>
        <dbReference type="EMBL" id="QDE31965.1"/>
    </source>
</evidence>
<feature type="binding site" evidence="1">
    <location>
        <position position="210"/>
    </location>
    <ligand>
        <name>Mg(2+)</name>
        <dbReference type="ChEBI" id="CHEBI:18420"/>
        <label>1</label>
    </ligand>
</feature>
<dbReference type="InterPro" id="IPR036705">
    <property type="entry name" value="Ribosyl_crysJ1_sf"/>
</dbReference>
<dbReference type="InterPro" id="IPR050792">
    <property type="entry name" value="ADP-ribosylglycohydrolase"/>
</dbReference>
<evidence type="ECO:0000313" key="3">
    <source>
        <dbReference type="Proteomes" id="UP000319809"/>
    </source>
</evidence>
<feature type="binding site" evidence="1">
    <location>
        <position position="213"/>
    </location>
    <ligand>
        <name>Mg(2+)</name>
        <dbReference type="ChEBI" id="CHEBI:18420"/>
        <label>1</label>
    </ligand>
</feature>